<dbReference type="AlphaFoldDB" id="A0A2A6FPH3"/>
<protein>
    <recommendedName>
        <fullName evidence="4">DUF2599 domain-containing protein</fullName>
    </recommendedName>
</protein>
<accession>A0A2A6FPH3</accession>
<evidence type="ECO:0000256" key="1">
    <source>
        <dbReference type="SAM" id="SignalP"/>
    </source>
</evidence>
<dbReference type="Proteomes" id="UP000219994">
    <property type="component" value="Unassembled WGS sequence"/>
</dbReference>
<proteinExistence type="predicted"/>
<organism evidence="2 3">
    <name type="scientific">Candidatus Lumbricidiphila eiseniae</name>
    <dbReference type="NCBI Taxonomy" id="1969409"/>
    <lineage>
        <taxon>Bacteria</taxon>
        <taxon>Bacillati</taxon>
        <taxon>Actinomycetota</taxon>
        <taxon>Actinomycetes</taxon>
        <taxon>Micrococcales</taxon>
        <taxon>Microbacteriaceae</taxon>
        <taxon>Candidatus Lumbricidiphila</taxon>
    </lineage>
</organism>
<reference evidence="3" key="1">
    <citation type="submission" date="2017-03" db="EMBL/GenBank/DDBJ databases">
        <authorList>
            <person name="Lund M.B."/>
        </authorList>
    </citation>
    <scope>NUCLEOTIDE SEQUENCE [LARGE SCALE GENOMIC DNA]</scope>
</reference>
<comment type="caution">
    <text evidence="2">The sequence shown here is derived from an EMBL/GenBank/DDBJ whole genome shotgun (WGS) entry which is preliminary data.</text>
</comment>
<evidence type="ECO:0008006" key="4">
    <source>
        <dbReference type="Google" id="ProtNLM"/>
    </source>
</evidence>
<dbReference type="EMBL" id="NAEP01000045">
    <property type="protein sequence ID" value="PDQ34784.1"/>
    <property type="molecule type" value="Genomic_DNA"/>
</dbReference>
<name>A0A2A6FPH3_9MICO</name>
<sequence length="350" mass="36598">MVLSGFLAAGALALGVTSPAGAEEELKTETGSVLAEVTSKSTSRATEVLNGVANVSTDSTGDAAIDATVAGTDLIIPTDPSDPITVKSHKGDVISVELPFADKAADAVVVADGVVAFDNRNASTTAAIAKGEGSLQVVTIIDSASAPTRYVYEFNLPEGAEVIAAGTTLLFIDDGKLFGGLAPAWAKDSAGRDVPTRYEVTGATITQVVEHVGGEVTYPVVADPWIGLALFQNISVAQKEEKGQPVVNLDLSGWGWAVYIGITQGGGAVGFAAGQAILNTAGWDEAWSKGGRVRRALDKPSQRQQFSCHALGALAAGTWNLEKYRPNRIGGDWWSHAYIHHCNWNTSYRE</sequence>
<evidence type="ECO:0000313" key="3">
    <source>
        <dbReference type="Proteomes" id="UP000219994"/>
    </source>
</evidence>
<keyword evidence="1" id="KW-0732">Signal</keyword>
<feature type="chain" id="PRO_5012314656" description="DUF2599 domain-containing protein" evidence="1">
    <location>
        <begin position="23"/>
        <end position="350"/>
    </location>
</feature>
<evidence type="ECO:0000313" key="2">
    <source>
        <dbReference type="EMBL" id="PDQ34784.1"/>
    </source>
</evidence>
<gene>
    <name evidence="2" type="ORF">B5766_09340</name>
</gene>
<feature type="signal peptide" evidence="1">
    <location>
        <begin position="1"/>
        <end position="22"/>
    </location>
</feature>